<accession>A0A3S8NF25</accession>
<sequence>MISIEDIKALTEAEKNKPHKKELRVTSAVTCPVFEIVEYYGLKVGEEKHKKIEEKLKEKGLIPEVEIALTVNDILLKGKIDALDLNNYIVYEIKPLNIKDSYIRQLSLYVWMIRKLTGIQFDGKFLLYNKDDLLEASPSFIDMTLIDEILQKITENSTIKGEYCELCKKNKGCEKKLEWRKNFGFEIREIKKLDEII</sequence>
<reference evidence="1 2" key="1">
    <citation type="journal article" date="2018" name="Environ. Microbiol.">
        <title>New archaeal viruses discovered by metagenomic analysis of viral communities in enrichment cultures.</title>
        <authorList>
            <person name="Liu Y."/>
            <person name="Brandt D."/>
            <person name="Ishino S."/>
            <person name="Ishino Y."/>
            <person name="Koonin E.V."/>
            <person name="Kalinowski J."/>
            <person name="Krupovic M."/>
            <person name="Prangishvili D."/>
        </authorList>
    </citation>
    <scope>NUCLEOTIDE SEQUENCE [LARGE SCALE GENOMIC DNA]</scope>
</reference>
<dbReference type="Proteomes" id="UP000277749">
    <property type="component" value="Segment"/>
</dbReference>
<proteinExistence type="predicted"/>
<organism evidence="1 2">
    <name type="scientific">Sulfolobales Beppu filamentous virus 2</name>
    <dbReference type="NCBI Taxonomy" id="2493123"/>
    <lineage>
        <taxon>Viruses</taxon>
        <taxon>Adnaviria</taxon>
        <taxon>Zilligvirae</taxon>
        <taxon>Taleaviricota</taxon>
        <taxon>Tokiviricetes</taxon>
        <taxon>Ligamenvirales</taxon>
        <taxon>Lipothrixviridae</taxon>
        <taxon>Alphalipothrixvirus</taxon>
        <taxon>Alphalipothrixvirus umijigokuense</taxon>
    </lineage>
</organism>
<evidence type="ECO:0000313" key="1">
    <source>
        <dbReference type="EMBL" id="AZI75831.1"/>
    </source>
</evidence>
<keyword evidence="2" id="KW-1185">Reference proteome</keyword>
<protein>
    <submittedName>
        <fullName evidence="1">Putative CRISPR-associated Cas4 nuclease</fullName>
    </submittedName>
</protein>
<dbReference type="InterPro" id="IPR011604">
    <property type="entry name" value="PDDEXK-like_dom_sf"/>
</dbReference>
<dbReference type="Gene3D" id="3.90.320.10">
    <property type="match status" value="1"/>
</dbReference>
<dbReference type="EMBL" id="MK064563">
    <property type="protein sequence ID" value="AZI75831.1"/>
    <property type="molecule type" value="Genomic_DNA"/>
</dbReference>
<gene>
    <name evidence="1" type="ORF">SBFV2_gp64</name>
</gene>
<evidence type="ECO:0000313" key="2">
    <source>
        <dbReference type="Proteomes" id="UP000277749"/>
    </source>
</evidence>
<name>A0A3S8NF25_9VIRU</name>